<accession>A0A0E9TBT6</accession>
<dbReference type="EMBL" id="GBXM01058389">
    <property type="protein sequence ID" value="JAH50188.1"/>
    <property type="molecule type" value="Transcribed_RNA"/>
</dbReference>
<dbReference type="AlphaFoldDB" id="A0A0E9TBT6"/>
<reference evidence="1" key="2">
    <citation type="journal article" date="2015" name="Fish Shellfish Immunol.">
        <title>Early steps in the European eel (Anguilla anguilla)-Vibrio vulnificus interaction in the gills: Role of the RtxA13 toxin.</title>
        <authorList>
            <person name="Callol A."/>
            <person name="Pajuelo D."/>
            <person name="Ebbesson L."/>
            <person name="Teles M."/>
            <person name="MacKenzie S."/>
            <person name="Amaro C."/>
        </authorList>
    </citation>
    <scope>NUCLEOTIDE SEQUENCE</scope>
</reference>
<protein>
    <submittedName>
        <fullName evidence="1">Uncharacterized protein</fullName>
    </submittedName>
</protein>
<dbReference type="EMBL" id="GBXM01058828">
    <property type="protein sequence ID" value="JAH49749.1"/>
    <property type="molecule type" value="Transcribed_RNA"/>
</dbReference>
<evidence type="ECO:0000313" key="1">
    <source>
        <dbReference type="EMBL" id="JAH50188.1"/>
    </source>
</evidence>
<organism evidence="1">
    <name type="scientific">Anguilla anguilla</name>
    <name type="common">European freshwater eel</name>
    <name type="synonym">Muraena anguilla</name>
    <dbReference type="NCBI Taxonomy" id="7936"/>
    <lineage>
        <taxon>Eukaryota</taxon>
        <taxon>Metazoa</taxon>
        <taxon>Chordata</taxon>
        <taxon>Craniata</taxon>
        <taxon>Vertebrata</taxon>
        <taxon>Euteleostomi</taxon>
        <taxon>Actinopterygii</taxon>
        <taxon>Neopterygii</taxon>
        <taxon>Teleostei</taxon>
        <taxon>Anguilliformes</taxon>
        <taxon>Anguillidae</taxon>
        <taxon>Anguilla</taxon>
    </lineage>
</organism>
<sequence>MGRTAQGRGVWGHLWTGHSLLHHLRFRQLLDGQLVQQFVHAGYEIGRRLLVLQESLFLHSLL</sequence>
<name>A0A0E9TBT6_ANGAN</name>
<reference evidence="1" key="1">
    <citation type="submission" date="2014-11" db="EMBL/GenBank/DDBJ databases">
        <authorList>
            <person name="Amaro Gonzalez C."/>
        </authorList>
    </citation>
    <scope>NUCLEOTIDE SEQUENCE</scope>
</reference>
<proteinExistence type="predicted"/>